<feature type="binding site" evidence="10">
    <location>
        <begin position="107"/>
        <end position="110"/>
    </location>
    <ligand>
        <name>GTP</name>
        <dbReference type="ChEBI" id="CHEBI:37565"/>
    </ligand>
</feature>
<reference evidence="13 14" key="1">
    <citation type="submission" date="2023-10" db="EMBL/GenBank/DDBJ databases">
        <title>Nicoliella lavandulae sp. nov. isolated from Lavandula angustifolia flowers.</title>
        <authorList>
            <person name="Alcantara C."/>
            <person name="Zuniga M."/>
            <person name="Landete J.M."/>
            <person name="Monedero V."/>
        </authorList>
    </citation>
    <scope>NUCLEOTIDE SEQUENCE [LARGE SCALE GENOMIC DNA]</scope>
    <source>
        <strain evidence="13 14">Es01</strain>
    </source>
</reference>
<feature type="domain" description="CP-type G" evidence="12">
    <location>
        <begin position="58"/>
        <end position="219"/>
    </location>
</feature>
<keyword evidence="4 10" id="KW-0699">rRNA-binding</keyword>
<organism evidence="13 14">
    <name type="scientific">Nicoliella lavandulae</name>
    <dbReference type="NCBI Taxonomy" id="3082954"/>
    <lineage>
        <taxon>Bacteria</taxon>
        <taxon>Bacillati</taxon>
        <taxon>Bacillota</taxon>
        <taxon>Bacilli</taxon>
        <taxon>Lactobacillales</taxon>
        <taxon>Lactobacillaceae</taxon>
        <taxon>Nicoliella</taxon>
    </lineage>
</organism>
<comment type="subunit">
    <text evidence="10">Monomer. Associates with 30S ribosomal subunit, binds 16S rRNA.</text>
</comment>
<keyword evidence="6 10" id="KW-0378">Hydrolase</keyword>
<dbReference type="PROSITE" id="PS51721">
    <property type="entry name" value="G_CP"/>
    <property type="match status" value="1"/>
</dbReference>
<evidence type="ECO:0000256" key="10">
    <source>
        <dbReference type="HAMAP-Rule" id="MF_01820"/>
    </source>
</evidence>
<evidence type="ECO:0000256" key="5">
    <source>
        <dbReference type="ARBA" id="ARBA00022741"/>
    </source>
</evidence>
<keyword evidence="7 10" id="KW-0862">Zinc</keyword>
<evidence type="ECO:0000313" key="13">
    <source>
        <dbReference type="EMBL" id="MEJ6400578.1"/>
    </source>
</evidence>
<dbReference type="Pfam" id="PF16745">
    <property type="entry name" value="RsgA_N"/>
    <property type="match status" value="1"/>
</dbReference>
<evidence type="ECO:0000256" key="7">
    <source>
        <dbReference type="ARBA" id="ARBA00022833"/>
    </source>
</evidence>
<comment type="caution">
    <text evidence="13">The sequence shown here is derived from an EMBL/GenBank/DDBJ whole genome shotgun (WGS) entry which is preliminary data.</text>
</comment>
<dbReference type="Proteomes" id="UP001370590">
    <property type="component" value="Unassembled WGS sequence"/>
</dbReference>
<dbReference type="EMBL" id="JAWMWH010000001">
    <property type="protein sequence ID" value="MEJ6400578.1"/>
    <property type="molecule type" value="Genomic_DNA"/>
</dbReference>
<dbReference type="SUPFAM" id="SSF50249">
    <property type="entry name" value="Nucleic acid-binding proteins"/>
    <property type="match status" value="1"/>
</dbReference>
<proteinExistence type="inferred from homology"/>
<gene>
    <name evidence="10 13" type="primary">rsgA</name>
    <name evidence="13" type="ORF">R4146_05325</name>
</gene>
<dbReference type="CDD" id="cd01854">
    <property type="entry name" value="YjeQ_EngC"/>
    <property type="match status" value="1"/>
</dbReference>
<evidence type="ECO:0000256" key="8">
    <source>
        <dbReference type="ARBA" id="ARBA00022884"/>
    </source>
</evidence>
<evidence type="ECO:0000259" key="12">
    <source>
        <dbReference type="PROSITE" id="PS51721"/>
    </source>
</evidence>
<dbReference type="PANTHER" id="PTHR32120:SF11">
    <property type="entry name" value="SMALL RIBOSOMAL SUBUNIT BIOGENESIS GTPASE RSGA 1, MITOCHONDRIAL-RELATED"/>
    <property type="match status" value="1"/>
</dbReference>
<feature type="binding site" evidence="10">
    <location>
        <position position="248"/>
    </location>
    <ligand>
        <name>Zn(2+)</name>
        <dbReference type="ChEBI" id="CHEBI:29105"/>
    </ligand>
</feature>
<dbReference type="InterPro" id="IPR031944">
    <property type="entry name" value="RsgA_N"/>
</dbReference>
<feature type="binding site" evidence="10">
    <location>
        <position position="243"/>
    </location>
    <ligand>
        <name>Zn(2+)</name>
        <dbReference type="ChEBI" id="CHEBI:29105"/>
    </ligand>
</feature>
<dbReference type="InterPro" id="IPR027417">
    <property type="entry name" value="P-loop_NTPase"/>
</dbReference>
<comment type="function">
    <text evidence="10">One of several proteins that assist in the late maturation steps of the functional core of the 30S ribosomal subunit. Helps release RbfA from mature subunits. May play a role in the assembly of ribosomal proteins into the subunit. Circularly permuted GTPase that catalyzes slow GTP hydrolysis, GTPase activity is stimulated by the 30S ribosomal subunit.</text>
</comment>
<keyword evidence="8 10" id="KW-0694">RNA-binding</keyword>
<evidence type="ECO:0000256" key="1">
    <source>
        <dbReference type="ARBA" id="ARBA00022490"/>
    </source>
</evidence>
<feature type="binding site" evidence="10">
    <location>
        <begin position="162"/>
        <end position="170"/>
    </location>
    <ligand>
        <name>GTP</name>
        <dbReference type="ChEBI" id="CHEBI:37565"/>
    </ligand>
</feature>
<name>A0ABU8SL05_9LACO</name>
<dbReference type="NCBIfam" id="TIGR00157">
    <property type="entry name" value="ribosome small subunit-dependent GTPase A"/>
    <property type="match status" value="1"/>
</dbReference>
<dbReference type="Pfam" id="PF03193">
    <property type="entry name" value="RsgA_GTPase"/>
    <property type="match status" value="1"/>
</dbReference>
<protein>
    <recommendedName>
        <fullName evidence="10">Small ribosomal subunit biogenesis GTPase RsgA</fullName>
        <ecNumber evidence="10">3.6.1.-</ecNumber>
    </recommendedName>
</protein>
<evidence type="ECO:0000256" key="3">
    <source>
        <dbReference type="ARBA" id="ARBA00022723"/>
    </source>
</evidence>
<evidence type="ECO:0000256" key="9">
    <source>
        <dbReference type="ARBA" id="ARBA00023134"/>
    </source>
</evidence>
<comment type="cofactor">
    <cofactor evidence="10">
        <name>Zn(2+)</name>
        <dbReference type="ChEBI" id="CHEBI:29105"/>
    </cofactor>
    <text evidence="10">Binds 1 zinc ion per subunit.</text>
</comment>
<dbReference type="Gene3D" id="3.40.50.300">
    <property type="entry name" value="P-loop containing nucleotide triphosphate hydrolases"/>
    <property type="match status" value="1"/>
</dbReference>
<dbReference type="HAMAP" id="MF_01820">
    <property type="entry name" value="GTPase_RsgA"/>
    <property type="match status" value="1"/>
</dbReference>
<comment type="subcellular location">
    <subcellularLocation>
        <location evidence="10">Cytoplasm</location>
    </subcellularLocation>
</comment>
<evidence type="ECO:0000259" key="11">
    <source>
        <dbReference type="PROSITE" id="PS50936"/>
    </source>
</evidence>
<feature type="binding site" evidence="10">
    <location>
        <position position="250"/>
    </location>
    <ligand>
        <name>Zn(2+)</name>
        <dbReference type="ChEBI" id="CHEBI:29105"/>
    </ligand>
</feature>
<evidence type="ECO:0000256" key="2">
    <source>
        <dbReference type="ARBA" id="ARBA00022517"/>
    </source>
</evidence>
<feature type="binding site" evidence="10">
    <location>
        <position position="256"/>
    </location>
    <ligand>
        <name>Zn(2+)</name>
        <dbReference type="ChEBI" id="CHEBI:29105"/>
    </ligand>
</feature>
<dbReference type="PROSITE" id="PS50936">
    <property type="entry name" value="ENGC_GTPASE"/>
    <property type="match status" value="1"/>
</dbReference>
<dbReference type="RefSeq" id="WP_339960387.1">
    <property type="nucleotide sequence ID" value="NZ_JAWMWH010000001.1"/>
</dbReference>
<dbReference type="Gene3D" id="2.40.50.140">
    <property type="entry name" value="Nucleic acid-binding proteins"/>
    <property type="match status" value="1"/>
</dbReference>
<evidence type="ECO:0000313" key="14">
    <source>
        <dbReference type="Proteomes" id="UP001370590"/>
    </source>
</evidence>
<dbReference type="CDD" id="cd04466">
    <property type="entry name" value="S1_YloQ_GTPase"/>
    <property type="match status" value="1"/>
</dbReference>
<dbReference type="InterPro" id="IPR004881">
    <property type="entry name" value="Ribosome_biogen_GTPase_RsgA"/>
</dbReference>
<keyword evidence="5 10" id="KW-0547">Nucleotide-binding</keyword>
<dbReference type="InterPro" id="IPR012340">
    <property type="entry name" value="NA-bd_OB-fold"/>
</dbReference>
<dbReference type="PANTHER" id="PTHR32120">
    <property type="entry name" value="SMALL RIBOSOMAL SUBUNIT BIOGENESIS GTPASE RSGA"/>
    <property type="match status" value="1"/>
</dbReference>
<comment type="similarity">
    <text evidence="10">Belongs to the TRAFAC class YlqF/YawG GTPase family. RsgA subfamily.</text>
</comment>
<keyword evidence="9 10" id="KW-0342">GTP-binding</keyword>
<dbReference type="EC" id="3.6.1.-" evidence="10"/>
<dbReference type="Gene3D" id="1.10.40.50">
    <property type="entry name" value="Probable gtpase engc, domain 3"/>
    <property type="match status" value="1"/>
</dbReference>
<keyword evidence="3 10" id="KW-0479">Metal-binding</keyword>
<keyword evidence="2 10" id="KW-0690">Ribosome biogenesis</keyword>
<accession>A0ABU8SL05</accession>
<sequence length="293" mass="32773">MATGRIYQSLSGFFDVHADGKTYRTRARGNFRKHGIKPIVGDMVTFENDYILDVLKRKNALVRPPLANIDQAVVVTAATEAEFSINLLDRQLVGLGINNIKAIIYFTKTDLLSPDRLQFIQQLAADYQQIGYNVICPTGDDNQAAIDQLKATFKDAVTVFMGQTGAGKSTLLNHILPSLHLATGEISQALNRGRHTTRTVTLIPLAGGLVADTPGFSSYDTFDIDYRTVKNYFPEFVSHANECKFRECLHVNEPGCKIKAMVSDGEILNSRYDDYLQLFNMIKNRKPVYNKKK</sequence>
<dbReference type="InterPro" id="IPR010914">
    <property type="entry name" value="RsgA_GTPase_dom"/>
</dbReference>
<dbReference type="InterPro" id="IPR030378">
    <property type="entry name" value="G_CP_dom"/>
</dbReference>
<dbReference type="SUPFAM" id="SSF52540">
    <property type="entry name" value="P-loop containing nucleoside triphosphate hydrolases"/>
    <property type="match status" value="1"/>
</dbReference>
<feature type="domain" description="EngC GTPase" evidence="11">
    <location>
        <begin position="67"/>
        <end position="217"/>
    </location>
</feature>
<keyword evidence="1 10" id="KW-0963">Cytoplasm</keyword>
<evidence type="ECO:0000256" key="6">
    <source>
        <dbReference type="ARBA" id="ARBA00022801"/>
    </source>
</evidence>
<keyword evidence="14" id="KW-1185">Reference proteome</keyword>
<evidence type="ECO:0000256" key="4">
    <source>
        <dbReference type="ARBA" id="ARBA00022730"/>
    </source>
</evidence>